<reference evidence="4 5" key="1">
    <citation type="submission" date="2020-08" db="EMBL/GenBank/DDBJ databases">
        <title>Genomic Encyclopedia of Type Strains, Phase IV (KMG-V): Genome sequencing to study the core and pangenomes of soil and plant-associated prokaryotes.</title>
        <authorList>
            <person name="Whitman W."/>
        </authorList>
    </citation>
    <scope>NUCLEOTIDE SEQUENCE [LARGE SCALE GENOMIC DNA]</scope>
    <source>
        <strain evidence="4 5">M8UP14</strain>
    </source>
</reference>
<keyword evidence="2" id="KW-0812">Transmembrane</keyword>
<organism evidence="4 5">
    <name type="scientific">Granulicella aggregans</name>
    <dbReference type="NCBI Taxonomy" id="474949"/>
    <lineage>
        <taxon>Bacteria</taxon>
        <taxon>Pseudomonadati</taxon>
        <taxon>Acidobacteriota</taxon>
        <taxon>Terriglobia</taxon>
        <taxon>Terriglobales</taxon>
        <taxon>Acidobacteriaceae</taxon>
        <taxon>Granulicella</taxon>
    </lineage>
</organism>
<feature type="transmembrane region" description="Helical" evidence="2">
    <location>
        <begin position="56"/>
        <end position="76"/>
    </location>
</feature>
<dbReference type="GO" id="GO:0004190">
    <property type="term" value="F:aspartic-type endopeptidase activity"/>
    <property type="evidence" value="ECO:0007669"/>
    <property type="project" value="UniProtKB-EC"/>
</dbReference>
<evidence type="ECO:0000256" key="1">
    <source>
        <dbReference type="ARBA" id="ARBA00005801"/>
    </source>
</evidence>
<dbReference type="InterPro" id="IPR050882">
    <property type="entry name" value="Prepilin_peptidase/N-MTase"/>
</dbReference>
<feature type="transmembrane region" description="Helical" evidence="2">
    <location>
        <begin position="7"/>
        <end position="24"/>
    </location>
</feature>
<dbReference type="Pfam" id="PF01478">
    <property type="entry name" value="Peptidase_A24"/>
    <property type="match status" value="1"/>
</dbReference>
<keyword evidence="5" id="KW-1185">Reference proteome</keyword>
<feature type="transmembrane region" description="Helical" evidence="2">
    <location>
        <begin position="96"/>
        <end position="120"/>
    </location>
</feature>
<feature type="transmembrane region" description="Helical" evidence="2">
    <location>
        <begin position="30"/>
        <end position="49"/>
    </location>
</feature>
<keyword evidence="2" id="KW-0472">Membrane</keyword>
<dbReference type="InterPro" id="IPR000045">
    <property type="entry name" value="Prepilin_IV_endopep_pep"/>
</dbReference>
<sequence length="180" mass="18688">MIRIDSELVYPAAASVCALVGSFFDVKSRRVPNLLTGPSIVFGLLLHLSMGGWRQMAISAAAGLICGLVFLVFYLAGGMGAGDVKLITAVGCICGLHYIVGLLAFTAIAGGIMAAALALASGRVKQTILNVVELVSHHRSAGLTPHPEINVLNASTLRLPYALAITAGCALTLYLQGVQR</sequence>
<feature type="domain" description="Prepilin type IV endopeptidase peptidase" evidence="3">
    <location>
        <begin position="14"/>
        <end position="114"/>
    </location>
</feature>
<comment type="similarity">
    <text evidence="1">Belongs to the peptidase A24 family.</text>
</comment>
<dbReference type="PANTHER" id="PTHR30487">
    <property type="entry name" value="TYPE 4 PREPILIN-LIKE PROTEINS LEADER PEPTIDE-PROCESSING ENZYME"/>
    <property type="match status" value="1"/>
</dbReference>
<dbReference type="GO" id="GO:0005886">
    <property type="term" value="C:plasma membrane"/>
    <property type="evidence" value="ECO:0007669"/>
    <property type="project" value="TreeGrafter"/>
</dbReference>
<dbReference type="GO" id="GO:0006465">
    <property type="term" value="P:signal peptide processing"/>
    <property type="evidence" value="ECO:0007669"/>
    <property type="project" value="TreeGrafter"/>
</dbReference>
<keyword evidence="4" id="KW-0378">Hydrolase</keyword>
<dbReference type="EC" id="3.4.23.43" evidence="4"/>
<evidence type="ECO:0000259" key="3">
    <source>
        <dbReference type="Pfam" id="PF01478"/>
    </source>
</evidence>
<dbReference type="RefSeq" id="WP_184213955.1">
    <property type="nucleotide sequence ID" value="NZ_JACHIP010000001.1"/>
</dbReference>
<evidence type="ECO:0000313" key="5">
    <source>
        <dbReference type="Proteomes" id="UP000540989"/>
    </source>
</evidence>
<name>A0A7W7ZAR1_9BACT</name>
<evidence type="ECO:0000256" key="2">
    <source>
        <dbReference type="SAM" id="Phobius"/>
    </source>
</evidence>
<keyword evidence="2" id="KW-1133">Transmembrane helix</keyword>
<accession>A0A7W7ZAR1</accession>
<protein>
    <submittedName>
        <fullName evidence="4">Prepilin peptidase CpaA</fullName>
        <ecNumber evidence="4">3.4.23.43</ecNumber>
    </submittedName>
</protein>
<proteinExistence type="inferred from homology"/>
<dbReference type="AlphaFoldDB" id="A0A7W7ZAR1"/>
<dbReference type="EMBL" id="JACHIP010000001">
    <property type="protein sequence ID" value="MBB5056292.1"/>
    <property type="molecule type" value="Genomic_DNA"/>
</dbReference>
<dbReference type="PANTHER" id="PTHR30487:SF0">
    <property type="entry name" value="PREPILIN LEADER PEPTIDASE_N-METHYLTRANSFERASE-RELATED"/>
    <property type="match status" value="1"/>
</dbReference>
<comment type="caution">
    <text evidence="4">The sequence shown here is derived from an EMBL/GenBank/DDBJ whole genome shotgun (WGS) entry which is preliminary data.</text>
</comment>
<gene>
    <name evidence="4" type="ORF">HDF16_000961</name>
</gene>
<dbReference type="Proteomes" id="UP000540989">
    <property type="component" value="Unassembled WGS sequence"/>
</dbReference>
<dbReference type="Gene3D" id="1.20.120.1220">
    <property type="match status" value="1"/>
</dbReference>
<evidence type="ECO:0000313" key="4">
    <source>
        <dbReference type="EMBL" id="MBB5056292.1"/>
    </source>
</evidence>